<dbReference type="AlphaFoldDB" id="A0A2W0HRJ1"/>
<keyword evidence="6 7" id="KW-0472">Membrane</keyword>
<comment type="similarity">
    <text evidence="2">Belongs to the UPF0702 family.</text>
</comment>
<dbReference type="Gene3D" id="3.30.240.20">
    <property type="entry name" value="bsu07140 like domains"/>
    <property type="match status" value="2"/>
</dbReference>
<accession>A0A2W0HRJ1</accession>
<keyword evidence="11" id="KW-1185">Reference proteome</keyword>
<evidence type="ECO:0000313" key="10">
    <source>
        <dbReference type="EMBL" id="PYZ96218.1"/>
    </source>
</evidence>
<dbReference type="PANTHER" id="PTHR34582:SF5">
    <property type="entry name" value="UPF0702 TRANSMEMBRANE PROTEIN YETF"/>
    <property type="match status" value="1"/>
</dbReference>
<feature type="domain" description="YetF-like N-terminal transmembrane" evidence="9">
    <location>
        <begin position="6"/>
        <end position="79"/>
    </location>
</feature>
<comment type="caution">
    <text evidence="10">The sequence shown here is derived from an EMBL/GenBank/DDBJ whole genome shotgun (WGS) entry which is preliminary data.</text>
</comment>
<dbReference type="InterPro" id="IPR007353">
    <property type="entry name" value="DUF421"/>
</dbReference>
<keyword evidence="4 7" id="KW-0812">Transmembrane</keyword>
<reference evidence="10 11" key="1">
    <citation type="submission" date="2017-10" db="EMBL/GenBank/DDBJ databases">
        <title>Bacillus sp. nov., a halophilic bacterium isolated from a Yangshapao Lake.</title>
        <authorList>
            <person name="Wang H."/>
        </authorList>
    </citation>
    <scope>NUCLEOTIDE SEQUENCE [LARGE SCALE GENOMIC DNA]</scope>
    <source>
        <strain evidence="10 11">YSP-3</strain>
    </source>
</reference>
<keyword evidence="5 7" id="KW-1133">Transmembrane helix</keyword>
<keyword evidence="3" id="KW-1003">Cell membrane</keyword>
<evidence type="ECO:0000256" key="5">
    <source>
        <dbReference type="ARBA" id="ARBA00022989"/>
    </source>
</evidence>
<evidence type="ECO:0000256" key="7">
    <source>
        <dbReference type="SAM" id="Phobius"/>
    </source>
</evidence>
<evidence type="ECO:0000256" key="3">
    <source>
        <dbReference type="ARBA" id="ARBA00022475"/>
    </source>
</evidence>
<organism evidence="10 11">
    <name type="scientific">Alteribacter lacisalsi</name>
    <dbReference type="NCBI Taxonomy" id="2045244"/>
    <lineage>
        <taxon>Bacteria</taxon>
        <taxon>Bacillati</taxon>
        <taxon>Bacillota</taxon>
        <taxon>Bacilli</taxon>
        <taxon>Bacillales</taxon>
        <taxon>Bacillaceae</taxon>
        <taxon>Alteribacter</taxon>
    </lineage>
</organism>
<evidence type="ECO:0000313" key="11">
    <source>
        <dbReference type="Proteomes" id="UP000248066"/>
    </source>
</evidence>
<name>A0A2W0HRJ1_9BACI</name>
<dbReference type="PANTHER" id="PTHR34582">
    <property type="entry name" value="UPF0702 TRANSMEMBRANE PROTEIN YCAP"/>
    <property type="match status" value="1"/>
</dbReference>
<evidence type="ECO:0008006" key="12">
    <source>
        <dbReference type="Google" id="ProtNLM"/>
    </source>
</evidence>
<dbReference type="InterPro" id="IPR048454">
    <property type="entry name" value="YetF_N"/>
</dbReference>
<evidence type="ECO:0000259" key="8">
    <source>
        <dbReference type="Pfam" id="PF04239"/>
    </source>
</evidence>
<evidence type="ECO:0000259" key="9">
    <source>
        <dbReference type="Pfam" id="PF20730"/>
    </source>
</evidence>
<dbReference type="RefSeq" id="WP_110521493.1">
    <property type="nucleotide sequence ID" value="NZ_PDOF01000003.1"/>
</dbReference>
<dbReference type="Proteomes" id="UP000248066">
    <property type="component" value="Unassembled WGS sequence"/>
</dbReference>
<protein>
    <recommendedName>
        <fullName evidence="12">DUF421 domain-containing protein</fullName>
    </recommendedName>
</protein>
<dbReference type="EMBL" id="PDOF01000003">
    <property type="protein sequence ID" value="PYZ96218.1"/>
    <property type="molecule type" value="Genomic_DNA"/>
</dbReference>
<dbReference type="InterPro" id="IPR023090">
    <property type="entry name" value="UPF0702_alpha/beta_dom_sf"/>
</dbReference>
<feature type="transmembrane region" description="Helical" evidence="7">
    <location>
        <begin position="58"/>
        <end position="77"/>
    </location>
</feature>
<dbReference type="OrthoDB" id="1076133at2"/>
<comment type="subcellular location">
    <subcellularLocation>
        <location evidence="1">Cell membrane</location>
        <topology evidence="1">Multi-pass membrane protein</topology>
    </subcellularLocation>
</comment>
<proteinExistence type="inferred from homology"/>
<dbReference type="GO" id="GO:0005886">
    <property type="term" value="C:plasma membrane"/>
    <property type="evidence" value="ECO:0007669"/>
    <property type="project" value="UniProtKB-SubCell"/>
</dbReference>
<evidence type="ECO:0000256" key="4">
    <source>
        <dbReference type="ARBA" id="ARBA00022692"/>
    </source>
</evidence>
<dbReference type="Pfam" id="PF04239">
    <property type="entry name" value="DUF421"/>
    <property type="match status" value="1"/>
</dbReference>
<dbReference type="Pfam" id="PF20730">
    <property type="entry name" value="YetF_N"/>
    <property type="match status" value="1"/>
</dbReference>
<feature type="domain" description="YetF C-terminal" evidence="8">
    <location>
        <begin position="83"/>
        <end position="215"/>
    </location>
</feature>
<evidence type="ECO:0000256" key="6">
    <source>
        <dbReference type="ARBA" id="ARBA00023136"/>
    </source>
</evidence>
<evidence type="ECO:0000256" key="1">
    <source>
        <dbReference type="ARBA" id="ARBA00004651"/>
    </source>
</evidence>
<sequence>MEPQFMDMTFKLILGFFMLFLITRLLGKTTIKQLTPFDFVSAIVLSELLGNAIFEANVPIYFIAYSIAVWGILLVLMERILLRFKGLRSLFESKPSIVIRDGQIDRRELKKNRMNLNQLMALLRQSETFSVREVAYAILESNGGISILKKASYKEVTRGDMSMSDRHVHLPVSFILDGEVLEDNLVESGRDRQWLHEKLAVHQIDSIQEVLYADYIEGDGLYIVPYKRSAVHGK</sequence>
<evidence type="ECO:0000256" key="2">
    <source>
        <dbReference type="ARBA" id="ARBA00006448"/>
    </source>
</evidence>
<gene>
    <name evidence="10" type="ORF">CR205_17825</name>
</gene>